<dbReference type="RefSeq" id="XP_009028319.1">
    <property type="nucleotide sequence ID" value="XM_009030071.1"/>
</dbReference>
<dbReference type="GeneID" id="20207849"/>
<evidence type="ECO:0000256" key="6">
    <source>
        <dbReference type="SAM" id="SignalP"/>
    </source>
</evidence>
<feature type="signal peptide" evidence="6">
    <location>
        <begin position="1"/>
        <end position="22"/>
    </location>
</feature>
<evidence type="ECO:0000313" key="10">
    <source>
        <dbReference type="Proteomes" id="UP000015101"/>
    </source>
</evidence>
<dbReference type="OrthoDB" id="6234657at2759"/>
<evidence type="ECO:0000256" key="1">
    <source>
        <dbReference type="ARBA" id="ARBA00022729"/>
    </source>
</evidence>
<dbReference type="InParanoid" id="T1FGA0"/>
<dbReference type="InterPro" id="IPR003598">
    <property type="entry name" value="Ig_sub2"/>
</dbReference>
<reference evidence="9" key="3">
    <citation type="submission" date="2015-06" db="UniProtKB">
        <authorList>
            <consortium name="EnsemblMetazoa"/>
        </authorList>
    </citation>
    <scope>IDENTIFICATION</scope>
</reference>
<dbReference type="SMART" id="SM00408">
    <property type="entry name" value="IGc2"/>
    <property type="match status" value="3"/>
</dbReference>
<sequence>MLNSNNLCVAILATILQLACHGDTLNDGSVATGIGGSVVVRCSGGFVPSGELSVSKCNMFLNYLKVHWLGPRSLLISINGEILYSGHGNKYRINKVHEGNYELVVNDVSESDAGEYECKFVNKQGVTVHSKRVRLNINAVEQCVNINFSNIAPPKIVTPEIHEMKVSEGRSLTLFCNYSGYPEPTVTWKFRAENNQFSRSIATDQSQISLYNVTLKDAGQYECHADNGERPPAFISYTISVTSGPRLHTPYSRIYQKIGHLLHIQCIVTWKPSGRYFWEFQDLKIVTDDSIGATGNDGNNNDDKNVSITPGKYVLSSKIPSSSPPSSSSTSSSSSQLQSNVKYVTSSYSIDEHTTMLGLFIDNLALSDAGFYRCKFQNEYGQSQEAIEGSERHAERGCCTQVSRKEKQRVCHLVELLNGRHLLIHRVSYGDRGYYSCVSYDNKYDTTGDNKDTDVGDGRNDTSDVVDYEDGDTKEKFTWYLSILGGYL</sequence>
<dbReference type="PROSITE" id="PS50835">
    <property type="entry name" value="IG_LIKE"/>
    <property type="match status" value="1"/>
</dbReference>
<dbReference type="KEGG" id="hro:HELRODRAFT_180787"/>
<dbReference type="InterPro" id="IPR007110">
    <property type="entry name" value="Ig-like_dom"/>
</dbReference>
<feature type="domain" description="Ig-like" evidence="7">
    <location>
        <begin position="154"/>
        <end position="240"/>
    </location>
</feature>
<reference evidence="10" key="1">
    <citation type="submission" date="2012-12" db="EMBL/GenBank/DDBJ databases">
        <authorList>
            <person name="Hellsten U."/>
            <person name="Grimwood J."/>
            <person name="Chapman J.A."/>
            <person name="Shapiro H."/>
            <person name="Aerts A."/>
            <person name="Otillar R.P."/>
            <person name="Terry A.Y."/>
            <person name="Boore J.L."/>
            <person name="Simakov O."/>
            <person name="Marletaz F."/>
            <person name="Cho S.-J."/>
            <person name="Edsinger-Gonzales E."/>
            <person name="Havlak P."/>
            <person name="Kuo D.-H."/>
            <person name="Larsson T."/>
            <person name="Lv J."/>
            <person name="Arendt D."/>
            <person name="Savage R."/>
            <person name="Osoegawa K."/>
            <person name="de Jong P."/>
            <person name="Lindberg D.R."/>
            <person name="Seaver E.C."/>
            <person name="Weisblat D.A."/>
            <person name="Putnam N.H."/>
            <person name="Grigoriev I.V."/>
            <person name="Rokhsar D.S."/>
        </authorList>
    </citation>
    <scope>NUCLEOTIDE SEQUENCE</scope>
</reference>
<dbReference type="PANTHER" id="PTHR12231">
    <property type="entry name" value="CTX-RELATED TYPE I TRANSMEMBRANE PROTEIN"/>
    <property type="match status" value="1"/>
</dbReference>
<dbReference type="CDD" id="cd00096">
    <property type="entry name" value="Ig"/>
    <property type="match status" value="1"/>
</dbReference>
<dbReference type="EnsemblMetazoa" id="HelroT180787">
    <property type="protein sequence ID" value="HelroP180787"/>
    <property type="gene ID" value="HelroG180787"/>
</dbReference>
<evidence type="ECO:0000256" key="4">
    <source>
        <dbReference type="ARBA" id="ARBA00023319"/>
    </source>
</evidence>
<evidence type="ECO:0000313" key="9">
    <source>
        <dbReference type="EnsemblMetazoa" id="HelroP180787"/>
    </source>
</evidence>
<dbReference type="AlphaFoldDB" id="T1FGA0"/>
<accession>T1FGA0</accession>
<evidence type="ECO:0000256" key="5">
    <source>
        <dbReference type="SAM" id="MobiDB-lite"/>
    </source>
</evidence>
<evidence type="ECO:0000256" key="3">
    <source>
        <dbReference type="ARBA" id="ARBA00023157"/>
    </source>
</evidence>
<proteinExistence type="predicted"/>
<dbReference type="Pfam" id="PF13927">
    <property type="entry name" value="Ig_3"/>
    <property type="match status" value="1"/>
</dbReference>
<dbReference type="InterPro" id="IPR013783">
    <property type="entry name" value="Ig-like_fold"/>
</dbReference>
<name>T1FGA0_HELRO</name>
<protein>
    <recommendedName>
        <fullName evidence="7">Ig-like domain-containing protein</fullName>
    </recommendedName>
</protein>
<gene>
    <name evidence="9" type="primary">20207849</name>
    <name evidence="8" type="ORF">HELRODRAFT_180787</name>
</gene>
<keyword evidence="1 6" id="KW-0732">Signal</keyword>
<dbReference type="OMA" id="HADNGER"/>
<dbReference type="STRING" id="6412.T1FGA0"/>
<dbReference type="InterPro" id="IPR036179">
    <property type="entry name" value="Ig-like_dom_sf"/>
</dbReference>
<dbReference type="EMBL" id="AMQM01007355">
    <property type="status" value="NOT_ANNOTATED_CDS"/>
    <property type="molecule type" value="Genomic_DNA"/>
</dbReference>
<evidence type="ECO:0000313" key="8">
    <source>
        <dbReference type="EMBL" id="ESN93690.1"/>
    </source>
</evidence>
<dbReference type="eggNOG" id="KOG3510">
    <property type="taxonomic scope" value="Eukaryota"/>
</dbReference>
<dbReference type="HOGENOM" id="CLU_559322_0_0_1"/>
<dbReference type="PANTHER" id="PTHR12231:SF253">
    <property type="entry name" value="DPR-INTERACTING PROTEIN ETA, ISOFORM B-RELATED"/>
    <property type="match status" value="1"/>
</dbReference>
<dbReference type="InterPro" id="IPR051170">
    <property type="entry name" value="Neural/epithelial_adhesion"/>
</dbReference>
<evidence type="ECO:0000256" key="2">
    <source>
        <dbReference type="ARBA" id="ARBA00022737"/>
    </source>
</evidence>
<keyword evidence="2" id="KW-0677">Repeat</keyword>
<keyword evidence="4" id="KW-0393">Immunoglobulin domain</keyword>
<dbReference type="InterPro" id="IPR003599">
    <property type="entry name" value="Ig_sub"/>
</dbReference>
<reference evidence="8 10" key="2">
    <citation type="journal article" date="2013" name="Nature">
        <title>Insights into bilaterian evolution from three spiralian genomes.</title>
        <authorList>
            <person name="Simakov O."/>
            <person name="Marletaz F."/>
            <person name="Cho S.J."/>
            <person name="Edsinger-Gonzales E."/>
            <person name="Havlak P."/>
            <person name="Hellsten U."/>
            <person name="Kuo D.H."/>
            <person name="Larsson T."/>
            <person name="Lv J."/>
            <person name="Arendt D."/>
            <person name="Savage R."/>
            <person name="Osoegawa K."/>
            <person name="de Jong P."/>
            <person name="Grimwood J."/>
            <person name="Chapman J.A."/>
            <person name="Shapiro H."/>
            <person name="Aerts A."/>
            <person name="Otillar R.P."/>
            <person name="Terry A.Y."/>
            <person name="Boore J.L."/>
            <person name="Grigoriev I.V."/>
            <person name="Lindberg D.R."/>
            <person name="Seaver E.C."/>
            <person name="Weisblat D.A."/>
            <person name="Putnam N.H."/>
            <person name="Rokhsar D.S."/>
        </authorList>
    </citation>
    <scope>NUCLEOTIDE SEQUENCE</scope>
</reference>
<dbReference type="SMART" id="SM00409">
    <property type="entry name" value="IG"/>
    <property type="match status" value="3"/>
</dbReference>
<evidence type="ECO:0000259" key="7">
    <source>
        <dbReference type="PROSITE" id="PS50835"/>
    </source>
</evidence>
<dbReference type="EMBL" id="KB097599">
    <property type="protein sequence ID" value="ESN93690.1"/>
    <property type="molecule type" value="Genomic_DNA"/>
</dbReference>
<feature type="chain" id="PRO_5010980597" description="Ig-like domain-containing protein" evidence="6">
    <location>
        <begin position="23"/>
        <end position="488"/>
    </location>
</feature>
<dbReference type="CTD" id="20207849"/>
<dbReference type="Gene3D" id="2.60.40.10">
    <property type="entry name" value="Immunoglobulins"/>
    <property type="match status" value="3"/>
</dbReference>
<feature type="region of interest" description="Disordered" evidence="5">
    <location>
        <begin position="316"/>
        <end position="335"/>
    </location>
</feature>
<keyword evidence="3" id="KW-1015">Disulfide bond</keyword>
<dbReference type="SUPFAM" id="SSF48726">
    <property type="entry name" value="Immunoglobulin"/>
    <property type="match status" value="3"/>
</dbReference>
<dbReference type="Proteomes" id="UP000015101">
    <property type="component" value="Unassembled WGS sequence"/>
</dbReference>
<keyword evidence="10" id="KW-1185">Reference proteome</keyword>
<dbReference type="GO" id="GO:0043005">
    <property type="term" value="C:neuron projection"/>
    <property type="evidence" value="ECO:0000318"/>
    <property type="project" value="GO_Central"/>
</dbReference>
<organism evidence="9 10">
    <name type="scientific">Helobdella robusta</name>
    <name type="common">Californian leech</name>
    <dbReference type="NCBI Taxonomy" id="6412"/>
    <lineage>
        <taxon>Eukaryota</taxon>
        <taxon>Metazoa</taxon>
        <taxon>Spiralia</taxon>
        <taxon>Lophotrochozoa</taxon>
        <taxon>Annelida</taxon>
        <taxon>Clitellata</taxon>
        <taxon>Hirudinea</taxon>
        <taxon>Rhynchobdellida</taxon>
        <taxon>Glossiphoniidae</taxon>
        <taxon>Helobdella</taxon>
    </lineage>
</organism>